<proteinExistence type="predicted"/>
<evidence type="ECO:0000313" key="3">
    <source>
        <dbReference type="Proteomes" id="UP000772434"/>
    </source>
</evidence>
<dbReference type="OrthoDB" id="94039at2759"/>
<sequence>MWGWRKDFEDAGRARGKFDYYERRLWLVINRYVRKDLAESPHKTKGLTLLFGHATGVNKEAWEPTIMSLLKSRAGQDVEEIWVWDSVDSGDSALLNAGRLNQLSDWYDTARDIAHFLFHYMPSGVVSDGLPVHLPRIPVAEFNSRINRGFSERKIVAISHSFSGAAVGRVCSSYPQLFTAMVFIDPAMIKHDLPVLKPSLNHMAQGAFAREGIWKSRDEALASLQKSLFYGVWHPDARKLYVECAMYPTEWGTIKLKMHPVWEALSYTNGKEPSGDMYERLPSLDGKIYIKWIMPDPKTGGGLGGNEASKLLVKRRPGRTSNVNILGAGHMIPQEKPKEVGE</sequence>
<evidence type="ECO:0000259" key="1">
    <source>
        <dbReference type="Pfam" id="PF12697"/>
    </source>
</evidence>
<dbReference type="Proteomes" id="UP000772434">
    <property type="component" value="Unassembled WGS sequence"/>
</dbReference>
<keyword evidence="3" id="KW-1185">Reference proteome</keyword>
<reference evidence="2" key="1">
    <citation type="submission" date="2020-11" db="EMBL/GenBank/DDBJ databases">
        <authorList>
            <consortium name="DOE Joint Genome Institute"/>
            <person name="Ahrendt S."/>
            <person name="Riley R."/>
            <person name="Andreopoulos W."/>
            <person name="Labutti K."/>
            <person name="Pangilinan J."/>
            <person name="Ruiz-Duenas F.J."/>
            <person name="Barrasa J.M."/>
            <person name="Sanchez-Garcia M."/>
            <person name="Camarero S."/>
            <person name="Miyauchi S."/>
            <person name="Serrano A."/>
            <person name="Linde D."/>
            <person name="Babiker R."/>
            <person name="Drula E."/>
            <person name="Ayuso-Fernandez I."/>
            <person name="Pacheco R."/>
            <person name="Padilla G."/>
            <person name="Ferreira P."/>
            <person name="Barriuso J."/>
            <person name="Kellner H."/>
            <person name="Castanera R."/>
            <person name="Alfaro M."/>
            <person name="Ramirez L."/>
            <person name="Pisabarro A.G."/>
            <person name="Kuo A."/>
            <person name="Tritt A."/>
            <person name="Lipzen A."/>
            <person name="He G."/>
            <person name="Yan M."/>
            <person name="Ng V."/>
            <person name="Cullen D."/>
            <person name="Martin F."/>
            <person name="Rosso M.-N."/>
            <person name="Henrissat B."/>
            <person name="Hibbett D."/>
            <person name="Martinez A.T."/>
            <person name="Grigoriev I.V."/>
        </authorList>
    </citation>
    <scope>NUCLEOTIDE SEQUENCE</scope>
    <source>
        <strain evidence="2">AH 40177</strain>
    </source>
</reference>
<accession>A0A9P5U7L4</accession>
<dbReference type="SUPFAM" id="SSF53474">
    <property type="entry name" value="alpha/beta-Hydrolases"/>
    <property type="match status" value="1"/>
</dbReference>
<comment type="caution">
    <text evidence="2">The sequence shown here is derived from an EMBL/GenBank/DDBJ whole genome shotgun (WGS) entry which is preliminary data.</text>
</comment>
<dbReference type="Pfam" id="PF12697">
    <property type="entry name" value="Abhydrolase_6"/>
    <property type="match status" value="1"/>
</dbReference>
<dbReference type="InterPro" id="IPR029058">
    <property type="entry name" value="AB_hydrolase_fold"/>
</dbReference>
<dbReference type="AlphaFoldDB" id="A0A9P5U7L4"/>
<dbReference type="GO" id="GO:0016787">
    <property type="term" value="F:hydrolase activity"/>
    <property type="evidence" value="ECO:0007669"/>
    <property type="project" value="UniProtKB-KW"/>
</dbReference>
<evidence type="ECO:0000313" key="2">
    <source>
        <dbReference type="EMBL" id="KAF9068028.1"/>
    </source>
</evidence>
<dbReference type="EMBL" id="JADNRY010000065">
    <property type="protein sequence ID" value="KAF9068028.1"/>
    <property type="molecule type" value="Genomic_DNA"/>
</dbReference>
<organism evidence="2 3">
    <name type="scientific">Rhodocollybia butyracea</name>
    <dbReference type="NCBI Taxonomy" id="206335"/>
    <lineage>
        <taxon>Eukaryota</taxon>
        <taxon>Fungi</taxon>
        <taxon>Dikarya</taxon>
        <taxon>Basidiomycota</taxon>
        <taxon>Agaricomycotina</taxon>
        <taxon>Agaricomycetes</taxon>
        <taxon>Agaricomycetidae</taxon>
        <taxon>Agaricales</taxon>
        <taxon>Marasmiineae</taxon>
        <taxon>Omphalotaceae</taxon>
        <taxon>Rhodocollybia</taxon>
    </lineage>
</organism>
<dbReference type="InterPro" id="IPR000073">
    <property type="entry name" value="AB_hydrolase_1"/>
</dbReference>
<feature type="domain" description="AB hydrolase-1" evidence="1">
    <location>
        <begin position="49"/>
        <end position="340"/>
    </location>
</feature>
<name>A0A9P5U7L4_9AGAR</name>
<keyword evidence="2" id="KW-0378">Hydrolase</keyword>
<gene>
    <name evidence="2" type="ORF">BDP27DRAFT_1224933</name>
</gene>
<dbReference type="Gene3D" id="3.40.50.1820">
    <property type="entry name" value="alpha/beta hydrolase"/>
    <property type="match status" value="1"/>
</dbReference>
<protein>
    <submittedName>
        <fullName evidence="2">Alpha/beta hydrolase fold-1</fullName>
    </submittedName>
</protein>